<comment type="subcellular location">
    <subcellularLocation>
        <location evidence="1">Cell inner membrane</location>
    </subcellularLocation>
</comment>
<gene>
    <name evidence="7" type="ORF">FHS30_003025</name>
</gene>
<dbReference type="GO" id="GO:0008913">
    <property type="term" value="F:Kdo2-lipid IVA acyltransferase activity"/>
    <property type="evidence" value="ECO:0007669"/>
    <property type="project" value="UniProtKB-EC"/>
</dbReference>
<dbReference type="InterPro" id="IPR004960">
    <property type="entry name" value="LipA_acyltrans"/>
</dbReference>
<dbReference type="PIRSF" id="PIRSF026649">
    <property type="entry name" value="MsbB"/>
    <property type="match status" value="1"/>
</dbReference>
<evidence type="ECO:0000256" key="5">
    <source>
        <dbReference type="ARBA" id="ARBA00023136"/>
    </source>
</evidence>
<dbReference type="PANTHER" id="PTHR30606:SF10">
    <property type="entry name" value="PHOSPHATIDYLINOSITOL MANNOSIDE ACYLTRANSFERASE"/>
    <property type="match status" value="1"/>
</dbReference>
<dbReference type="RefSeq" id="WP_183911298.1">
    <property type="nucleotide sequence ID" value="NZ_JACHXZ010000004.1"/>
</dbReference>
<dbReference type="Proteomes" id="UP000559987">
    <property type="component" value="Unassembled WGS sequence"/>
</dbReference>
<dbReference type="AlphaFoldDB" id="A0A839UPN8"/>
<evidence type="ECO:0000256" key="2">
    <source>
        <dbReference type="ARBA" id="ARBA00022475"/>
    </source>
</evidence>
<evidence type="ECO:0000256" key="6">
    <source>
        <dbReference type="ARBA" id="ARBA00023315"/>
    </source>
</evidence>
<dbReference type="EMBL" id="JACHXZ010000004">
    <property type="protein sequence ID" value="MBB3169812.1"/>
    <property type="molecule type" value="Genomic_DNA"/>
</dbReference>
<evidence type="ECO:0000313" key="7">
    <source>
        <dbReference type="EMBL" id="MBB3169812.1"/>
    </source>
</evidence>
<evidence type="ECO:0000256" key="4">
    <source>
        <dbReference type="ARBA" id="ARBA00022679"/>
    </source>
</evidence>
<protein>
    <submittedName>
        <fullName evidence="7">KDO2-lipid IV(A) lauroyltransferase</fullName>
        <ecNumber evidence="7">2.3.1.241</ecNumber>
    </submittedName>
</protein>
<sequence length="308" mass="34419">MSSSPTPKPLPLTSRLIHGFLCLLALLPTTVSWWLACGIAGAMGRLGTRGAKVTRENISLCYPNLTQSEQSELATASLRHTVYLLFESSRIWTWPWRRLATQLTVAPEVEARLKAALAEGKGVIILAPHIGNWELLGRYLQQIDDLKVLYQPSPSPAFDQLILHYRQVDGTEVLPTNRKGVMGLFKWLKRGGLTGILPDQVPERDSGAAFAPFFGVEAMTMTLIYNLIQRNGCKVLSGACLRTEAGFKLVLDEPDAAIYSDDERTSLCGLNASVEQLVQQAPEQYQWEYKRFRRVLPGQPRRYDFTKG</sequence>
<keyword evidence="6 7" id="KW-0012">Acyltransferase</keyword>
<evidence type="ECO:0000256" key="3">
    <source>
        <dbReference type="ARBA" id="ARBA00022519"/>
    </source>
</evidence>
<organism evidence="7 8">
    <name type="scientific">Simiduia aestuariiviva</name>
    <dbReference type="NCBI Taxonomy" id="1510459"/>
    <lineage>
        <taxon>Bacteria</taxon>
        <taxon>Pseudomonadati</taxon>
        <taxon>Pseudomonadota</taxon>
        <taxon>Gammaproteobacteria</taxon>
        <taxon>Cellvibrionales</taxon>
        <taxon>Cellvibrionaceae</taxon>
        <taxon>Simiduia</taxon>
    </lineage>
</organism>
<dbReference type="PANTHER" id="PTHR30606">
    <property type="entry name" value="LIPID A BIOSYNTHESIS LAUROYL ACYLTRANSFERASE"/>
    <property type="match status" value="1"/>
</dbReference>
<dbReference type="Pfam" id="PF03279">
    <property type="entry name" value="Lip_A_acyltrans"/>
    <property type="match status" value="1"/>
</dbReference>
<evidence type="ECO:0000313" key="8">
    <source>
        <dbReference type="Proteomes" id="UP000559987"/>
    </source>
</evidence>
<keyword evidence="2" id="KW-1003">Cell membrane</keyword>
<reference evidence="7 8" key="1">
    <citation type="submission" date="2020-08" db="EMBL/GenBank/DDBJ databases">
        <title>Genomic Encyclopedia of Type Strains, Phase III (KMG-III): the genomes of soil and plant-associated and newly described type strains.</title>
        <authorList>
            <person name="Whitman W."/>
        </authorList>
    </citation>
    <scope>NUCLEOTIDE SEQUENCE [LARGE SCALE GENOMIC DNA]</scope>
    <source>
        <strain evidence="7 8">CECT 8571</strain>
    </source>
</reference>
<dbReference type="EC" id="2.3.1.241" evidence="7"/>
<accession>A0A839UPN8</accession>
<keyword evidence="8" id="KW-1185">Reference proteome</keyword>
<dbReference type="CDD" id="cd07984">
    <property type="entry name" value="LPLAT_LABLAT-like"/>
    <property type="match status" value="1"/>
</dbReference>
<dbReference type="GO" id="GO:0005886">
    <property type="term" value="C:plasma membrane"/>
    <property type="evidence" value="ECO:0007669"/>
    <property type="project" value="UniProtKB-SubCell"/>
</dbReference>
<keyword evidence="5" id="KW-0472">Membrane</keyword>
<evidence type="ECO:0000256" key="1">
    <source>
        <dbReference type="ARBA" id="ARBA00004533"/>
    </source>
</evidence>
<name>A0A839UPN8_9GAMM</name>
<keyword evidence="3" id="KW-0997">Cell inner membrane</keyword>
<proteinExistence type="predicted"/>
<dbReference type="GO" id="GO:0009247">
    <property type="term" value="P:glycolipid biosynthetic process"/>
    <property type="evidence" value="ECO:0007669"/>
    <property type="project" value="UniProtKB-ARBA"/>
</dbReference>
<comment type="caution">
    <text evidence="7">The sequence shown here is derived from an EMBL/GenBank/DDBJ whole genome shotgun (WGS) entry which is preliminary data.</text>
</comment>
<keyword evidence="4 7" id="KW-0808">Transferase</keyword>